<dbReference type="RefSeq" id="WP_015754114.1">
    <property type="nucleotide sequence ID" value="NC_013222.1"/>
</dbReference>
<dbReference type="HOGENOM" id="CLU_1353772_0_0_10"/>
<accession>A4CMA1</accession>
<dbReference type="AlphaFoldDB" id="A4CMA1"/>
<organism evidence="1 2">
    <name type="scientific">Robiginitalea biformata (strain ATCC BAA-864 / DSM 15991 / KCTC 12146 / HTCC2501)</name>
    <dbReference type="NCBI Taxonomy" id="313596"/>
    <lineage>
        <taxon>Bacteria</taxon>
        <taxon>Pseudomonadati</taxon>
        <taxon>Bacteroidota</taxon>
        <taxon>Flavobacteriia</taxon>
        <taxon>Flavobacteriales</taxon>
        <taxon>Flavobacteriaceae</taxon>
        <taxon>Robiginitalea</taxon>
    </lineage>
</organism>
<evidence type="ECO:0000313" key="2">
    <source>
        <dbReference type="Proteomes" id="UP000009049"/>
    </source>
</evidence>
<dbReference type="STRING" id="313596.RB2501_10722"/>
<proteinExistence type="predicted"/>
<dbReference type="Proteomes" id="UP000009049">
    <property type="component" value="Chromosome"/>
</dbReference>
<gene>
    <name evidence="1" type="ordered locus">RB2501_10722</name>
</gene>
<protein>
    <submittedName>
        <fullName evidence="1">Uncharacterized protein</fullName>
    </submittedName>
</protein>
<keyword evidence="2" id="KW-1185">Reference proteome</keyword>
<name>A4CMA1_ROBBH</name>
<dbReference type="eggNOG" id="ENOG5033P2N">
    <property type="taxonomic scope" value="Bacteria"/>
</dbReference>
<dbReference type="KEGG" id="rbi:RB2501_10722"/>
<evidence type="ECO:0000313" key="1">
    <source>
        <dbReference type="EMBL" id="EAR14793.1"/>
    </source>
</evidence>
<reference evidence="1 2" key="1">
    <citation type="journal article" date="2009" name="J. Bacteriol.">
        <title>Complete genome sequence of Robiginitalea biformata HTCC2501.</title>
        <authorList>
            <person name="Oh H.M."/>
            <person name="Giovannoni S.J."/>
            <person name="Lee K."/>
            <person name="Ferriera S."/>
            <person name="Johnson J."/>
            <person name="Cho J.C."/>
        </authorList>
    </citation>
    <scope>NUCLEOTIDE SEQUENCE [LARGE SCALE GENOMIC DNA]</scope>
    <source>
        <strain evidence="2">ATCC BAA-864 / HTCC2501 / KCTC 12146</strain>
    </source>
</reference>
<dbReference type="EMBL" id="CP001712">
    <property type="protein sequence ID" value="EAR14793.1"/>
    <property type="molecule type" value="Genomic_DNA"/>
</dbReference>
<sequence>MPSGTTREIRWFLEREHTQILRWFQSLPFESPEERVDYYLDLHKADVGTKYREGNIEIKQRLGTWSDGCLSPYHWGRFENYTKWSFALADAGATHSLLHKNPDNWLPVSKSRRVAILHPVGDTLTTSPPGESIQSGCQVEYGRVAFCEQQWHTIAFEFFGPEFPELPESLARSILGEEPLDRDTSMGYAEFLMKQLEPPGTQ</sequence>
<dbReference type="OrthoDB" id="979802at2"/>